<comment type="cofactor">
    <cofactor evidence="1">
        <name>FAD</name>
        <dbReference type="ChEBI" id="CHEBI:57692"/>
    </cofactor>
</comment>
<organism evidence="6 8">
    <name type="scientific">Clostridium coskatii</name>
    <dbReference type="NCBI Taxonomy" id="1705578"/>
    <lineage>
        <taxon>Bacteria</taxon>
        <taxon>Bacillati</taxon>
        <taxon>Bacillota</taxon>
        <taxon>Clostridia</taxon>
        <taxon>Eubacteriales</taxon>
        <taxon>Clostridiaceae</taxon>
        <taxon>Clostridium</taxon>
    </lineage>
</organism>
<evidence type="ECO:0000256" key="3">
    <source>
        <dbReference type="ARBA" id="ARBA00022827"/>
    </source>
</evidence>
<dbReference type="EC" id="1.3.5.4" evidence="6"/>
<dbReference type="InterPro" id="IPR003953">
    <property type="entry name" value="FAD-dep_OxRdtase_2_FAD-bd"/>
</dbReference>
<dbReference type="GO" id="GO:0008202">
    <property type="term" value="P:steroid metabolic process"/>
    <property type="evidence" value="ECO:0007669"/>
    <property type="project" value="UniProtKB-ARBA"/>
</dbReference>
<dbReference type="SUPFAM" id="SSF51905">
    <property type="entry name" value="FAD/NAD(P)-binding domain"/>
    <property type="match status" value="1"/>
</dbReference>
<reference evidence="7 9" key="2">
    <citation type="journal article" date="2016" name="Front. Microbiol.">
        <title>Industrial Acetogenic Biocatalysts: A Comparative Metabolic and Genomic Analysis.</title>
        <authorList>
            <person name="Bengelsdorf F."/>
            <person name="Poehlein A."/>
            <person name="Sonja S."/>
            <person name="Erz C."/>
            <person name="Hummel T."/>
            <person name="Hoffmeister S."/>
            <person name="Daniel R."/>
            <person name="Durre P."/>
        </authorList>
    </citation>
    <scope>NUCLEOTIDE SEQUENCE [LARGE SCALE GENOMIC DNA]</scope>
    <source>
        <strain evidence="7 9">PTA-10522</strain>
    </source>
</reference>
<dbReference type="PANTHER" id="PTHR43400">
    <property type="entry name" value="FUMARATE REDUCTASE"/>
    <property type="match status" value="1"/>
</dbReference>
<evidence type="ECO:0000313" key="6">
    <source>
        <dbReference type="EMBL" id="OAA93567.1"/>
    </source>
</evidence>
<evidence type="ECO:0000256" key="1">
    <source>
        <dbReference type="ARBA" id="ARBA00001974"/>
    </source>
</evidence>
<feature type="domain" description="FAD-dependent oxidoreductase 2 FAD-binding" evidence="5">
    <location>
        <begin position="7"/>
        <end position="459"/>
    </location>
</feature>
<sequence length="486" mass="53442">MREFETDVVVVGGGASGLAAAVTAAENGAKVMVLEKANTTGGCANMAMGPLGVETRMQRERLIDISVDRAFNKFMEYSHWRSDARLIRRYLEQSAGTIEWLENMGVEFALPSKYFPASEATWHIVKPKTGKPGLRAAATMIKIMTERAEELGVKILLETPVKSIIKDQGEVIGVTASDKDGELEVYAGAVIIGTGGFGDNPDFIKKYVGLEWGKDLFSYRIPGLTGDGIQMAWDAGASKDFMTMEMVFFAPNTGGYAPIELPFRQPNLLVNLDGERFINEEVIENPVFTANAIEKQKKKIAYSIIDEELIKHYEEKGLDLINVVTSSMDMSYFRQEEEEAKKNGSDVLFIADSIEELAEKTGIDAENLKNTIDTYNSYCDSKDELFHKNPKYLLPIKGPKYYALKLGLSAYGSAGGIKINYNTEVLNDDLNVIKGLYAAGTDANSLYNPDYAFVLPGNSLGFALNSGRIAGSSAVEYIKANLMEEQ</sequence>
<evidence type="ECO:0000313" key="7">
    <source>
        <dbReference type="EMBL" id="OBR94458.1"/>
    </source>
</evidence>
<dbReference type="PANTHER" id="PTHR43400:SF10">
    <property type="entry name" value="3-OXOSTEROID 1-DEHYDROGENASE"/>
    <property type="match status" value="1"/>
</dbReference>
<protein>
    <submittedName>
        <fullName evidence="6">Fumarate reductase flavoprotein subunit</fullName>
        <ecNumber evidence="6">1.3.5.4</ecNumber>
    </submittedName>
</protein>
<dbReference type="EMBL" id="LITQ01000011">
    <property type="protein sequence ID" value="OAA93567.1"/>
    <property type="molecule type" value="Genomic_DNA"/>
</dbReference>
<dbReference type="Pfam" id="PF00890">
    <property type="entry name" value="FAD_binding_2"/>
    <property type="match status" value="1"/>
</dbReference>
<evidence type="ECO:0000256" key="4">
    <source>
        <dbReference type="ARBA" id="ARBA00023002"/>
    </source>
</evidence>
<dbReference type="InterPro" id="IPR050315">
    <property type="entry name" value="FAD-oxidoreductase_2"/>
</dbReference>
<dbReference type="Proteomes" id="UP000077384">
    <property type="component" value="Unassembled WGS sequence"/>
</dbReference>
<proteinExistence type="predicted"/>
<keyword evidence="2" id="KW-0285">Flavoprotein</keyword>
<dbReference type="Proteomes" id="UP000093694">
    <property type="component" value="Unassembled WGS sequence"/>
</dbReference>
<dbReference type="Gene3D" id="3.50.50.60">
    <property type="entry name" value="FAD/NAD(P)-binding domain"/>
    <property type="match status" value="1"/>
</dbReference>
<keyword evidence="4 6" id="KW-0560">Oxidoreductase</keyword>
<evidence type="ECO:0000313" key="8">
    <source>
        <dbReference type="Proteomes" id="UP000077384"/>
    </source>
</evidence>
<dbReference type="Gene3D" id="3.90.700.10">
    <property type="entry name" value="Succinate dehydrogenase/fumarate reductase flavoprotein, catalytic domain"/>
    <property type="match status" value="1"/>
</dbReference>
<accession>A0A166TE26</accession>
<reference evidence="6 8" key="1">
    <citation type="journal article" date="2015" name="Biotechnol. Bioeng.">
        <title>Genome sequence and phenotypic characterization of Caulobacter segnis.</title>
        <authorList>
            <person name="Patel S."/>
            <person name="Fletcher B."/>
            <person name="Scott D.C."/>
            <person name="Ely B."/>
        </authorList>
    </citation>
    <scope>NUCLEOTIDE SEQUENCE [LARGE SCALE GENOMIC DNA]</scope>
    <source>
        <strain evidence="6 8">PS02</strain>
    </source>
</reference>
<dbReference type="InterPro" id="IPR027477">
    <property type="entry name" value="Succ_DH/fumarate_Rdtase_cat_sf"/>
</dbReference>
<name>A0A166TE26_9CLOT</name>
<dbReference type="AlphaFoldDB" id="A0A166TE26"/>
<dbReference type="PRINTS" id="PR00411">
    <property type="entry name" value="PNDRDTASEI"/>
</dbReference>
<evidence type="ECO:0000313" key="9">
    <source>
        <dbReference type="Proteomes" id="UP000093694"/>
    </source>
</evidence>
<keyword evidence="3" id="KW-0274">FAD</keyword>
<gene>
    <name evidence="6" type="primary">ifcA</name>
    <name evidence="7" type="ORF">CLCOS_19570</name>
    <name evidence="6" type="ORF">WX73_04063</name>
</gene>
<dbReference type="SUPFAM" id="SSF56425">
    <property type="entry name" value="Succinate dehydrogenase/fumarate reductase flavoprotein, catalytic domain"/>
    <property type="match status" value="1"/>
</dbReference>
<evidence type="ECO:0000256" key="2">
    <source>
        <dbReference type="ARBA" id="ARBA00022630"/>
    </source>
</evidence>
<dbReference type="InterPro" id="IPR036188">
    <property type="entry name" value="FAD/NAD-bd_sf"/>
</dbReference>
<dbReference type="GO" id="GO:0033765">
    <property type="term" value="F:steroid dehydrogenase activity, acting on the CH-CH group of donors"/>
    <property type="evidence" value="ECO:0007669"/>
    <property type="project" value="UniProtKB-ARBA"/>
</dbReference>
<keyword evidence="9" id="KW-1185">Reference proteome</keyword>
<dbReference type="EMBL" id="LROR01000045">
    <property type="protein sequence ID" value="OBR94458.1"/>
    <property type="molecule type" value="Genomic_DNA"/>
</dbReference>
<dbReference type="PATRIC" id="fig|1705578.3.peg.4171"/>
<evidence type="ECO:0000259" key="5">
    <source>
        <dbReference type="Pfam" id="PF00890"/>
    </source>
</evidence>
<dbReference type="RefSeq" id="WP_063600746.1">
    <property type="nucleotide sequence ID" value="NZ_LITQ01000011.1"/>
</dbReference>
<comment type="caution">
    <text evidence="6">The sequence shown here is derived from an EMBL/GenBank/DDBJ whole genome shotgun (WGS) entry which is preliminary data.</text>
</comment>